<keyword evidence="3" id="KW-0328">Glycosyltransferase</keyword>
<dbReference type="GO" id="GO:0015020">
    <property type="term" value="F:glucuronosyltransferase activity"/>
    <property type="evidence" value="ECO:0007669"/>
    <property type="project" value="UniProtKB-EC"/>
</dbReference>
<dbReference type="Gene3D" id="3.40.50.2000">
    <property type="entry name" value="Glycogen Phosphorylase B"/>
    <property type="match status" value="1"/>
</dbReference>
<dbReference type="WBParaSite" id="Csp11.Scaffold630.g17334.t1">
    <property type="protein sequence ID" value="Csp11.Scaffold630.g17334.t1"/>
    <property type="gene ID" value="Csp11.Scaffold630.g17334"/>
</dbReference>
<sequence length="267" mass="30394">MSSHCRNVMADRNLIEKMKNENVDLAITEPFDMCGYEFFEAISVRAHVAVYSCSRLDHVTEIIGQPTPLSYVPGAQSAFGEKMNIWERFMNFFQFKGRSYIFQMIGDADHEAARESHPNLRSWRIPLAADQSRNSQMLKKHGGAVVLSKFDLANPVKVSKTIETVLSDPKYQKNADRLAEILHNQPINATETLIKYIEFAAKFGKLPSLDNQGRHQSFIQYFFLDIIAIISLTSLISLYISYRIVNCAFRKCFGTGCSRSESKSKKE</sequence>
<keyword evidence="7" id="KW-1133">Transmembrane helix</keyword>
<evidence type="ECO:0000313" key="8">
    <source>
        <dbReference type="Proteomes" id="UP000095282"/>
    </source>
</evidence>
<feature type="transmembrane region" description="Helical" evidence="7">
    <location>
        <begin position="218"/>
        <end position="241"/>
    </location>
</feature>
<keyword evidence="7" id="KW-0812">Transmembrane</keyword>
<reference evidence="9" key="1">
    <citation type="submission" date="2016-11" db="UniProtKB">
        <authorList>
            <consortium name="WormBaseParasite"/>
        </authorList>
    </citation>
    <scope>IDENTIFICATION</scope>
</reference>
<evidence type="ECO:0000256" key="7">
    <source>
        <dbReference type="SAM" id="Phobius"/>
    </source>
</evidence>
<protein>
    <recommendedName>
        <fullName evidence="2">glucuronosyltransferase</fullName>
        <ecNumber evidence="2">2.4.1.17</ecNumber>
    </recommendedName>
</protein>
<dbReference type="STRING" id="1561998.A0A1I7UM38"/>
<dbReference type="PANTHER" id="PTHR48043">
    <property type="entry name" value="EG:EG0003.4 PROTEIN-RELATED"/>
    <property type="match status" value="1"/>
</dbReference>
<dbReference type="EC" id="2.4.1.17" evidence="2"/>
<dbReference type="eggNOG" id="KOG1192">
    <property type="taxonomic scope" value="Eukaryota"/>
</dbReference>
<evidence type="ECO:0000256" key="5">
    <source>
        <dbReference type="ARBA" id="ARBA00022729"/>
    </source>
</evidence>
<dbReference type="PANTHER" id="PTHR48043:SF23">
    <property type="entry name" value="UDP-GLUCURONOSYLTRANSFERASE"/>
    <property type="match status" value="1"/>
</dbReference>
<keyword evidence="4" id="KW-0808">Transferase</keyword>
<evidence type="ECO:0000256" key="3">
    <source>
        <dbReference type="ARBA" id="ARBA00022676"/>
    </source>
</evidence>
<evidence type="ECO:0000256" key="2">
    <source>
        <dbReference type="ARBA" id="ARBA00012544"/>
    </source>
</evidence>
<evidence type="ECO:0000256" key="1">
    <source>
        <dbReference type="ARBA" id="ARBA00009995"/>
    </source>
</evidence>
<dbReference type="AlphaFoldDB" id="A0A1I7UM38"/>
<dbReference type="InterPro" id="IPR050271">
    <property type="entry name" value="UDP-glycosyltransferase"/>
</dbReference>
<dbReference type="Proteomes" id="UP000095282">
    <property type="component" value="Unplaced"/>
</dbReference>
<proteinExistence type="inferred from homology"/>
<organism evidence="8 9">
    <name type="scientific">Caenorhabditis tropicalis</name>
    <dbReference type="NCBI Taxonomy" id="1561998"/>
    <lineage>
        <taxon>Eukaryota</taxon>
        <taxon>Metazoa</taxon>
        <taxon>Ecdysozoa</taxon>
        <taxon>Nematoda</taxon>
        <taxon>Chromadorea</taxon>
        <taxon>Rhabditida</taxon>
        <taxon>Rhabditina</taxon>
        <taxon>Rhabditomorpha</taxon>
        <taxon>Rhabditoidea</taxon>
        <taxon>Rhabditidae</taxon>
        <taxon>Peloderinae</taxon>
        <taxon>Caenorhabditis</taxon>
    </lineage>
</organism>
<comment type="catalytic activity">
    <reaction evidence="6">
        <text>glucuronate acceptor + UDP-alpha-D-glucuronate = acceptor beta-D-glucuronoside + UDP + H(+)</text>
        <dbReference type="Rhea" id="RHEA:21032"/>
        <dbReference type="ChEBI" id="CHEBI:15378"/>
        <dbReference type="ChEBI" id="CHEBI:58052"/>
        <dbReference type="ChEBI" id="CHEBI:58223"/>
        <dbReference type="ChEBI" id="CHEBI:132367"/>
        <dbReference type="ChEBI" id="CHEBI:132368"/>
        <dbReference type="EC" id="2.4.1.17"/>
    </reaction>
</comment>
<keyword evidence="5" id="KW-0732">Signal</keyword>
<comment type="similarity">
    <text evidence="1">Belongs to the UDP-glycosyltransferase family.</text>
</comment>
<keyword evidence="8" id="KW-1185">Reference proteome</keyword>
<evidence type="ECO:0000256" key="6">
    <source>
        <dbReference type="ARBA" id="ARBA00047475"/>
    </source>
</evidence>
<accession>A0A1I7UM38</accession>
<dbReference type="InterPro" id="IPR002213">
    <property type="entry name" value="UDP_glucos_trans"/>
</dbReference>
<evidence type="ECO:0000256" key="4">
    <source>
        <dbReference type="ARBA" id="ARBA00022679"/>
    </source>
</evidence>
<dbReference type="SUPFAM" id="SSF53756">
    <property type="entry name" value="UDP-Glycosyltransferase/glycogen phosphorylase"/>
    <property type="match status" value="2"/>
</dbReference>
<keyword evidence="7" id="KW-0472">Membrane</keyword>
<evidence type="ECO:0000313" key="9">
    <source>
        <dbReference type="WBParaSite" id="Csp11.Scaffold630.g17334.t1"/>
    </source>
</evidence>
<name>A0A1I7UM38_9PELO</name>
<dbReference type="Pfam" id="PF00201">
    <property type="entry name" value="UDPGT"/>
    <property type="match status" value="2"/>
</dbReference>